<comment type="caution">
    <text evidence="2">The sequence shown here is derived from an EMBL/GenBank/DDBJ whole genome shotgun (WGS) entry which is preliminary data.</text>
</comment>
<dbReference type="RefSeq" id="WP_173300795.1">
    <property type="nucleotide sequence ID" value="NZ_JABRWQ010000003.1"/>
</dbReference>
<sequence>MKKIGGYMAFFGLFAIVLNFFDRVPTILMWIYSWGDTAAWAIKIGLIVVGAVLFFMGKPEVEETELELPKEESAE</sequence>
<protein>
    <submittedName>
        <fullName evidence="2">Uncharacterized protein</fullName>
    </submittedName>
</protein>
<keyword evidence="1" id="KW-0812">Transmembrane</keyword>
<proteinExistence type="predicted"/>
<accession>A0ABX2E4E9</accession>
<evidence type="ECO:0000256" key="1">
    <source>
        <dbReference type="SAM" id="Phobius"/>
    </source>
</evidence>
<feature type="transmembrane region" description="Helical" evidence="1">
    <location>
        <begin position="7"/>
        <end position="32"/>
    </location>
</feature>
<reference evidence="2 3" key="1">
    <citation type="journal article" date="2015" name="Int. J. Syst. Evol. Microbiol.">
        <title>Winogradskyella litoriviva sp. nov., isolated from coastal seawater.</title>
        <authorList>
            <person name="Nedashkovskaya O.I."/>
            <person name="Kukhlevskiy A.D."/>
            <person name="Zhukova N.V."/>
            <person name="Kim S.J."/>
            <person name="Rhee S.K."/>
            <person name="Mikhailov V.V."/>
        </authorList>
    </citation>
    <scope>NUCLEOTIDE SEQUENCE [LARGE SCALE GENOMIC DNA]</scope>
    <source>
        <strain evidence="2 3">KMM6491</strain>
    </source>
</reference>
<organism evidence="2 3">
    <name type="scientific">Winogradskyella litoriviva</name>
    <dbReference type="NCBI Taxonomy" id="1220182"/>
    <lineage>
        <taxon>Bacteria</taxon>
        <taxon>Pseudomonadati</taxon>
        <taxon>Bacteroidota</taxon>
        <taxon>Flavobacteriia</taxon>
        <taxon>Flavobacteriales</taxon>
        <taxon>Flavobacteriaceae</taxon>
        <taxon>Winogradskyella</taxon>
    </lineage>
</organism>
<keyword evidence="1" id="KW-1133">Transmembrane helix</keyword>
<evidence type="ECO:0000313" key="2">
    <source>
        <dbReference type="EMBL" id="NRD23162.1"/>
    </source>
</evidence>
<keyword evidence="1" id="KW-0472">Membrane</keyword>
<feature type="transmembrane region" description="Helical" evidence="1">
    <location>
        <begin position="38"/>
        <end position="56"/>
    </location>
</feature>
<name>A0ABX2E4E9_9FLAO</name>
<evidence type="ECO:0000313" key="3">
    <source>
        <dbReference type="Proteomes" id="UP000805085"/>
    </source>
</evidence>
<dbReference type="Proteomes" id="UP000805085">
    <property type="component" value="Unassembled WGS sequence"/>
</dbReference>
<gene>
    <name evidence="2" type="ORF">HNV10_07915</name>
</gene>
<keyword evidence="3" id="KW-1185">Reference proteome</keyword>
<dbReference type="EMBL" id="JABRWQ010000003">
    <property type="protein sequence ID" value="NRD23162.1"/>
    <property type="molecule type" value="Genomic_DNA"/>
</dbReference>